<gene>
    <name evidence="1" type="ORF">GC247_08000</name>
</gene>
<organism evidence="1 2">
    <name type="scientific">Limosilactobacillus fermentum</name>
    <name type="common">Lactobacillus fermentum</name>
    <dbReference type="NCBI Taxonomy" id="1613"/>
    <lineage>
        <taxon>Bacteria</taxon>
        <taxon>Bacillati</taxon>
        <taxon>Bacillota</taxon>
        <taxon>Bacilli</taxon>
        <taxon>Lactobacillales</taxon>
        <taxon>Lactobacillaceae</taxon>
        <taxon>Limosilactobacillus</taxon>
    </lineage>
</organism>
<evidence type="ECO:0000313" key="2">
    <source>
        <dbReference type="Proteomes" id="UP000466799"/>
    </source>
</evidence>
<dbReference type="AlphaFoldDB" id="A0A843R1C6"/>
<accession>A0A843R1C6</accession>
<reference evidence="1 2" key="1">
    <citation type="submission" date="2019-10" db="EMBL/GenBank/DDBJ databases">
        <title>Genome Sequencing and assembly of Lactobacillus fermentum I2, a lactic acid bacteria.</title>
        <authorList>
            <person name="Lopes L.S."/>
            <person name="Persinoti G.F."/>
            <person name="Riano-Pachon D.M."/>
            <person name="Labate C.A."/>
        </authorList>
    </citation>
    <scope>NUCLEOTIDE SEQUENCE [LARGE SCALE GENOMIC DNA]</scope>
    <source>
        <strain evidence="1 2">I2</strain>
    </source>
</reference>
<protein>
    <submittedName>
        <fullName evidence="1">Uncharacterized protein</fullName>
    </submittedName>
</protein>
<evidence type="ECO:0000313" key="1">
    <source>
        <dbReference type="EMBL" id="MPQ35804.1"/>
    </source>
</evidence>
<dbReference type="EMBL" id="WHJL01000107">
    <property type="protein sequence ID" value="MPQ35804.1"/>
    <property type="molecule type" value="Genomic_DNA"/>
</dbReference>
<name>A0A843R1C6_LIMFE</name>
<dbReference type="Proteomes" id="UP000466799">
    <property type="component" value="Unassembled WGS sequence"/>
</dbReference>
<sequence length="160" mass="18674">MQLKIKDFLTKYGFNGVWIGYQRLDMMNRIAKDHRDVFNDQESRILLALYDETVAGLDQLPEVEWTIITRQYIEGEYQPIVRDELGLKSSAYYRRQIKARRHLADALNEAPTFQRLEISFTPQAHGHRQSTKLLHITLPIDQQRLESGGFQGRGLSPGEW</sequence>
<dbReference type="RefSeq" id="WP_187348888.1">
    <property type="nucleotide sequence ID" value="NZ_WHJL01000107.1"/>
</dbReference>
<proteinExistence type="predicted"/>
<comment type="caution">
    <text evidence="1">The sequence shown here is derived from an EMBL/GenBank/DDBJ whole genome shotgun (WGS) entry which is preliminary data.</text>
</comment>